<reference evidence="1 2" key="1">
    <citation type="submission" date="2014-03" db="EMBL/GenBank/DDBJ databases">
        <title>Bradyrhizobium valentinum sp. nov., isolated from effective nodules of Lupinus mariae-josephae, a lupine endemic of basic-lime soils in Eastern Spain.</title>
        <authorList>
            <person name="Duran D."/>
            <person name="Rey L."/>
            <person name="Navarro A."/>
            <person name="Busquets A."/>
            <person name="Imperial J."/>
            <person name="Ruiz-Argueso T."/>
        </authorList>
    </citation>
    <scope>NUCLEOTIDE SEQUENCE [LARGE SCALE GENOMIC DNA]</scope>
    <source>
        <strain evidence="1 2">LmjM3</strain>
    </source>
</reference>
<accession>A0A0R3KNZ1</accession>
<organism evidence="1 2">
    <name type="scientific">Bradyrhizobium valentinum</name>
    <dbReference type="NCBI Taxonomy" id="1518501"/>
    <lineage>
        <taxon>Bacteria</taxon>
        <taxon>Pseudomonadati</taxon>
        <taxon>Pseudomonadota</taxon>
        <taxon>Alphaproteobacteria</taxon>
        <taxon>Hyphomicrobiales</taxon>
        <taxon>Nitrobacteraceae</taxon>
        <taxon>Bradyrhizobium</taxon>
    </lineage>
</organism>
<protein>
    <submittedName>
        <fullName evidence="1">Uncharacterized protein</fullName>
    </submittedName>
</protein>
<comment type="caution">
    <text evidence="1">The sequence shown here is derived from an EMBL/GenBank/DDBJ whole genome shotgun (WGS) entry which is preliminary data.</text>
</comment>
<keyword evidence="2" id="KW-1185">Reference proteome</keyword>
<proteinExistence type="predicted"/>
<dbReference type="Proteomes" id="UP000051913">
    <property type="component" value="Unassembled WGS sequence"/>
</dbReference>
<sequence>MSEGEFVMGVLGAIGQIAGGIFGGPVGSMVGGAVGGAIDGNGGGGGGEASQAFEAELQKAIGMMSVQPLMDIMDMGREALEEEEDS</sequence>
<dbReference type="EMBL" id="LLXX01000207">
    <property type="protein sequence ID" value="KRQ95012.1"/>
    <property type="molecule type" value="Genomic_DNA"/>
</dbReference>
<dbReference type="AlphaFoldDB" id="A0A0R3KNZ1"/>
<evidence type="ECO:0000313" key="2">
    <source>
        <dbReference type="Proteomes" id="UP000051913"/>
    </source>
</evidence>
<gene>
    <name evidence="1" type="ORF">CP49_32490</name>
</gene>
<evidence type="ECO:0000313" key="1">
    <source>
        <dbReference type="EMBL" id="KRQ95012.1"/>
    </source>
</evidence>
<name>A0A0R3KNZ1_9BRAD</name>